<evidence type="ECO:0000259" key="1">
    <source>
        <dbReference type="Pfam" id="PF12770"/>
    </source>
</evidence>
<gene>
    <name evidence="2" type="ORF">ACFP3R_17105</name>
</gene>
<dbReference type="EMBL" id="JBHSQO010000015">
    <property type="protein sequence ID" value="MFC6091000.1"/>
    <property type="molecule type" value="Genomic_DNA"/>
</dbReference>
<sequence>MDVVDEIRNFAARYRRRLRAPLRGIKMTDPDEATRSVDNALLLLNAVDTGIGVEAGNVVDVLRTAIRLLSADLPEDDRLRGYASMGLCQAYFLMSTYVATDDMDHLDRAVEAGRTALTLLAGDPDGRRLVFSKLGNALIGRYLKNKDDRDISDAMTMLGSNARAIFSDQPLALLQLSAAHEARYDLTFLVEDLVTAHALTGRALEAHHPGSAMSRDRLLANVAVLKTKLFAETGQLNELDQALDLFSESMRGLPEFHVDRAQLCSMMAGCRHLMYLHTGVLSDLDAAVDFHEQALRSYPPGHPGIVGALINLATSCQTKLGRVEDEALEKSTFELINRALRSAAGDERSAALNLGGLMLKKRFIQNQRSGDIDDAIKAFRSAVGAATSGERRAVGLHNEATALLTRYQSSTSREDLLAASRAAVKSMESSKPDHPDTAQRIARVAECLHEWLALSDRRGIREMLHDLVDRLHRCASAAPMHQVRTRQQLALLAAGLGEHRIAVTLLDEAIELLPGVAPRESDWPDQEHRFGGHHDLVSEAVAAHCAAGDAAGAVRAVQRGRALLLAGVMNERGDPGGLDLLEHRHPALAQQFRDRSAVLRGGTTGSARTRRRWRDEYDEVVNRIREVPGHENFLRFEDEWPELAADEAVVLVNSATYRGDAIVLTAGAPPRVVALPDLHHDETTLCAFGIRLVTTGEDDDLTAQLPLSRVLDWLWTTVAEPLLPHLPAVALPRVWWLPLGLMGMLPIHAAAPEGRPGLLEAVVSSYTPTLSALATKTSPTGHHAQLVVAVAGAGDLSDLPRSTRYALELHASTPGLAPLVDGDATPGRVLAALPAAGRVHFACHAEVDLTIPSRSGLRLADGARLPLTDIVDLHLPHADFAYLSACDTAAAGLRHSDTAITTASVFQLAGFAGVVASSWPLKDVPAARAAAAFYRYLDDRTYAEALRLACVELRDRYPDKPEIWAALMHSGR</sequence>
<dbReference type="Pfam" id="PF12770">
    <property type="entry name" value="CHAT"/>
    <property type="match status" value="1"/>
</dbReference>
<organism evidence="2 3">
    <name type="scientific">Saccharothrix lopnurensis</name>
    <dbReference type="NCBI Taxonomy" id="1670621"/>
    <lineage>
        <taxon>Bacteria</taxon>
        <taxon>Bacillati</taxon>
        <taxon>Actinomycetota</taxon>
        <taxon>Actinomycetes</taxon>
        <taxon>Pseudonocardiales</taxon>
        <taxon>Pseudonocardiaceae</taxon>
        <taxon>Saccharothrix</taxon>
    </lineage>
</organism>
<comment type="caution">
    <text evidence="2">The sequence shown here is derived from an EMBL/GenBank/DDBJ whole genome shotgun (WGS) entry which is preliminary data.</text>
</comment>
<evidence type="ECO:0000313" key="2">
    <source>
        <dbReference type="EMBL" id="MFC6091000.1"/>
    </source>
</evidence>
<dbReference type="InterPro" id="IPR024983">
    <property type="entry name" value="CHAT_dom"/>
</dbReference>
<dbReference type="Gene3D" id="1.25.40.10">
    <property type="entry name" value="Tetratricopeptide repeat domain"/>
    <property type="match status" value="1"/>
</dbReference>
<keyword evidence="3" id="KW-1185">Reference proteome</keyword>
<dbReference type="InterPro" id="IPR011990">
    <property type="entry name" value="TPR-like_helical_dom_sf"/>
</dbReference>
<dbReference type="RefSeq" id="WP_380637203.1">
    <property type="nucleotide sequence ID" value="NZ_JBHSQO010000015.1"/>
</dbReference>
<reference evidence="3" key="1">
    <citation type="journal article" date="2019" name="Int. J. Syst. Evol. Microbiol.">
        <title>The Global Catalogue of Microorganisms (GCM) 10K type strain sequencing project: providing services to taxonomists for standard genome sequencing and annotation.</title>
        <authorList>
            <consortium name="The Broad Institute Genomics Platform"/>
            <consortium name="The Broad Institute Genome Sequencing Center for Infectious Disease"/>
            <person name="Wu L."/>
            <person name="Ma J."/>
        </authorList>
    </citation>
    <scope>NUCLEOTIDE SEQUENCE [LARGE SCALE GENOMIC DNA]</scope>
    <source>
        <strain evidence="3">CGMCC 4.7246</strain>
    </source>
</reference>
<name>A0ABW1P5Y3_9PSEU</name>
<proteinExistence type="predicted"/>
<accession>A0ABW1P5Y3</accession>
<feature type="domain" description="CHAT" evidence="1">
    <location>
        <begin position="709"/>
        <end position="971"/>
    </location>
</feature>
<dbReference type="Proteomes" id="UP001596220">
    <property type="component" value="Unassembled WGS sequence"/>
</dbReference>
<evidence type="ECO:0000313" key="3">
    <source>
        <dbReference type="Proteomes" id="UP001596220"/>
    </source>
</evidence>
<protein>
    <submittedName>
        <fullName evidence="2">CHAT domain-containing protein</fullName>
    </submittedName>
</protein>